<organism evidence="1 2">
    <name type="scientific">Stylosanthes scabra</name>
    <dbReference type="NCBI Taxonomy" id="79078"/>
    <lineage>
        <taxon>Eukaryota</taxon>
        <taxon>Viridiplantae</taxon>
        <taxon>Streptophyta</taxon>
        <taxon>Embryophyta</taxon>
        <taxon>Tracheophyta</taxon>
        <taxon>Spermatophyta</taxon>
        <taxon>Magnoliopsida</taxon>
        <taxon>eudicotyledons</taxon>
        <taxon>Gunneridae</taxon>
        <taxon>Pentapetalae</taxon>
        <taxon>rosids</taxon>
        <taxon>fabids</taxon>
        <taxon>Fabales</taxon>
        <taxon>Fabaceae</taxon>
        <taxon>Papilionoideae</taxon>
        <taxon>50 kb inversion clade</taxon>
        <taxon>dalbergioids sensu lato</taxon>
        <taxon>Dalbergieae</taxon>
        <taxon>Pterocarpus clade</taxon>
        <taxon>Stylosanthes</taxon>
    </lineage>
</organism>
<keyword evidence="2" id="KW-1185">Reference proteome</keyword>
<dbReference type="EMBL" id="JASCZI010002214">
    <property type="protein sequence ID" value="MED6115970.1"/>
    <property type="molecule type" value="Genomic_DNA"/>
</dbReference>
<sequence>MANLLAYSDQAKKEFKVEVEAIGPVRHKNLVREDAHAFNSDEETEDLKGTTLHALQLSPPHTVRIAVVGDM</sequence>
<reference evidence="1 2" key="1">
    <citation type="journal article" date="2023" name="Plants (Basel)">
        <title>Bridging the Gap: Combining Genomics and Transcriptomics Approaches to Understand Stylosanthes scabra, an Orphan Legume from the Brazilian Caatinga.</title>
        <authorList>
            <person name="Ferreira-Neto J.R.C."/>
            <person name="da Silva M.D."/>
            <person name="Binneck E."/>
            <person name="de Melo N.F."/>
            <person name="da Silva R.H."/>
            <person name="de Melo A.L.T.M."/>
            <person name="Pandolfi V."/>
            <person name="Bustamante F.O."/>
            <person name="Brasileiro-Vidal A.C."/>
            <person name="Benko-Iseppon A.M."/>
        </authorList>
    </citation>
    <scope>NUCLEOTIDE SEQUENCE [LARGE SCALE GENOMIC DNA]</scope>
    <source>
        <tissue evidence="1">Leaves</tissue>
    </source>
</reference>
<evidence type="ECO:0000313" key="1">
    <source>
        <dbReference type="EMBL" id="MED6115970.1"/>
    </source>
</evidence>
<protein>
    <submittedName>
        <fullName evidence="1">Uncharacterized protein</fullName>
    </submittedName>
</protein>
<evidence type="ECO:0000313" key="2">
    <source>
        <dbReference type="Proteomes" id="UP001341840"/>
    </source>
</evidence>
<feature type="non-terminal residue" evidence="1">
    <location>
        <position position="71"/>
    </location>
</feature>
<comment type="caution">
    <text evidence="1">The sequence shown here is derived from an EMBL/GenBank/DDBJ whole genome shotgun (WGS) entry which is preliminary data.</text>
</comment>
<accession>A0ABU6QW57</accession>
<proteinExistence type="predicted"/>
<name>A0ABU6QW57_9FABA</name>
<gene>
    <name evidence="1" type="ORF">PIB30_095780</name>
</gene>
<dbReference type="Proteomes" id="UP001341840">
    <property type="component" value="Unassembled WGS sequence"/>
</dbReference>